<dbReference type="InterPro" id="IPR040358">
    <property type="entry name" value="At4g22758-like"/>
</dbReference>
<reference evidence="2 3" key="1">
    <citation type="journal article" date="2013" name="Genome Biol.">
        <title>The genome sequence of the most widely cultivated cacao type and its use to identify candidate genes regulating pod color.</title>
        <authorList>
            <person name="Motamayor J.C."/>
            <person name="Mockaitis K."/>
            <person name="Schmutz J."/>
            <person name="Haiminen N."/>
            <person name="Iii D.L."/>
            <person name="Cornejo O."/>
            <person name="Findley S.D."/>
            <person name="Zheng P."/>
            <person name="Utro F."/>
            <person name="Royaert S."/>
            <person name="Saski C."/>
            <person name="Jenkins J."/>
            <person name="Podicheti R."/>
            <person name="Zhao M."/>
            <person name="Scheffler B.E."/>
            <person name="Stack J.C."/>
            <person name="Feltus F.A."/>
            <person name="Mustiga G.M."/>
            <person name="Amores F."/>
            <person name="Phillips W."/>
            <person name="Marelli J.P."/>
            <person name="May G.D."/>
            <person name="Shapiro H."/>
            <person name="Ma J."/>
            <person name="Bustamante C.D."/>
            <person name="Schnell R.J."/>
            <person name="Main D."/>
            <person name="Gilbert D."/>
            <person name="Parida L."/>
            <person name="Kuhn D.N."/>
        </authorList>
    </citation>
    <scope>NUCLEOTIDE SEQUENCE [LARGE SCALE GENOMIC DNA]</scope>
    <source>
        <strain evidence="3">cv. Matina 1-6</strain>
    </source>
</reference>
<dbReference type="EMBL" id="CM001881">
    <property type="protein sequence ID" value="EOY24505.1"/>
    <property type="molecule type" value="Genomic_DNA"/>
</dbReference>
<dbReference type="eggNOG" id="KOG4197">
    <property type="taxonomic scope" value="Eukaryota"/>
</dbReference>
<dbReference type="Pfam" id="PF23156">
    <property type="entry name" value="DUF7054"/>
    <property type="match status" value="1"/>
</dbReference>
<sequence length="301" mass="33897">MPGVRLMRSIDYQCKSYSNIQLIELMHLLINNYSVTIHLCTVSLQCSSQGLVIDLKSHGHRIFQTGRVQNSLNSRDSPRTEQFPGTFALPLLYATKSKTFQNNHISQSHILSFAITMVPRSSGNRRLCSIRVLSASERSIQTSVPEHHSCLVNWRGGLNAVPSTTRLTTSPSARFPVDDGSQRRLSKLLLKVNIDRSLGPVHVVMPAENTVNDLIKAAVEIYVKEKRRPLLEETNPKFFQLHYSQFSLESLEPEEKLINLGSRNFFLYLKPSSSVTSCGSEEAKIACQSMSPLTKFMEFLL</sequence>
<organism evidence="2 3">
    <name type="scientific">Theobroma cacao</name>
    <name type="common">Cacao</name>
    <name type="synonym">Cocoa</name>
    <dbReference type="NCBI Taxonomy" id="3641"/>
    <lineage>
        <taxon>Eukaryota</taxon>
        <taxon>Viridiplantae</taxon>
        <taxon>Streptophyta</taxon>
        <taxon>Embryophyta</taxon>
        <taxon>Tracheophyta</taxon>
        <taxon>Spermatophyta</taxon>
        <taxon>Magnoliopsida</taxon>
        <taxon>eudicotyledons</taxon>
        <taxon>Gunneridae</taxon>
        <taxon>Pentapetalae</taxon>
        <taxon>rosids</taxon>
        <taxon>malvids</taxon>
        <taxon>Malvales</taxon>
        <taxon>Malvaceae</taxon>
        <taxon>Byttnerioideae</taxon>
        <taxon>Theobroma</taxon>
    </lineage>
</organism>
<dbReference type="HOGENOM" id="CLU_925621_0_0_1"/>
<dbReference type="Proteomes" id="UP000026915">
    <property type="component" value="Chromosome 3"/>
</dbReference>
<dbReference type="STRING" id="3641.A0A061G3Q5"/>
<protein>
    <recommendedName>
        <fullName evidence="1">DUF7054 domain-containing protein</fullName>
    </recommendedName>
</protein>
<name>A0A061G3Q5_THECC</name>
<accession>A0A061G3Q5</accession>
<dbReference type="InterPro" id="IPR055482">
    <property type="entry name" value="DUF7054"/>
</dbReference>
<evidence type="ECO:0000313" key="2">
    <source>
        <dbReference type="EMBL" id="EOY24505.1"/>
    </source>
</evidence>
<evidence type="ECO:0000313" key="3">
    <source>
        <dbReference type="Proteomes" id="UP000026915"/>
    </source>
</evidence>
<feature type="domain" description="DUF7054" evidence="1">
    <location>
        <begin position="185"/>
        <end position="268"/>
    </location>
</feature>
<dbReference type="Gramene" id="EOY24505">
    <property type="protein sequence ID" value="EOY24505"/>
    <property type="gene ID" value="TCM_016092"/>
</dbReference>
<dbReference type="PANTHER" id="PTHR33270">
    <property type="entry name" value="BNAC05G50380D PROTEIN"/>
    <property type="match status" value="1"/>
</dbReference>
<evidence type="ECO:0000259" key="1">
    <source>
        <dbReference type="Pfam" id="PF23156"/>
    </source>
</evidence>
<dbReference type="PANTHER" id="PTHR33270:SF7">
    <property type="entry name" value="SNRNP25 UBIQUITIN-LIKE DOMAIN-CONTAINING PROTEIN"/>
    <property type="match status" value="1"/>
</dbReference>
<dbReference type="AlphaFoldDB" id="A0A061G3Q5"/>
<gene>
    <name evidence="2" type="ORF">TCM_016092</name>
</gene>
<dbReference type="InParanoid" id="A0A061G3Q5"/>
<proteinExistence type="predicted"/>
<keyword evidence="3" id="KW-1185">Reference proteome</keyword>